<organism evidence="2 3">
    <name type="scientific">Mariniphaga sediminis</name>
    <dbReference type="NCBI Taxonomy" id="1628158"/>
    <lineage>
        <taxon>Bacteria</taxon>
        <taxon>Pseudomonadati</taxon>
        <taxon>Bacteroidota</taxon>
        <taxon>Bacteroidia</taxon>
        <taxon>Marinilabiliales</taxon>
        <taxon>Prolixibacteraceae</taxon>
        <taxon>Mariniphaga</taxon>
    </lineage>
</organism>
<dbReference type="GO" id="GO:0005829">
    <property type="term" value="C:cytosol"/>
    <property type="evidence" value="ECO:0007669"/>
    <property type="project" value="TreeGrafter"/>
</dbReference>
<dbReference type="InterPro" id="IPR017926">
    <property type="entry name" value="GATASE"/>
</dbReference>
<protein>
    <recommendedName>
        <fullName evidence="1">Glutamine amidotransferase domain-containing protein</fullName>
    </recommendedName>
</protein>
<gene>
    <name evidence="2" type="ORF">D1164_03880</name>
</gene>
<sequence>MKPGKTVKILIINNAEPGISEFSKPLERIVSETDINFHFETIEYPDCQTIRFKSADGILLTGSPQGNDIVEHHLPYFTWLKTNEIPVLGICAGHHITGYIFGAKLYRSKEPESGDYEVETVMDDPIFSGMPQKFKVKQMHNDSISLPSDFKLLATSKTCKNQIMKHWEKPIYTCQFHPEFYNHDLVRNFLRIVERKSMQTD</sequence>
<comment type="caution">
    <text evidence="2">The sequence shown here is derived from an EMBL/GenBank/DDBJ whole genome shotgun (WGS) entry which is preliminary data.</text>
</comment>
<dbReference type="AlphaFoldDB" id="A0A399D4A2"/>
<accession>A0A399D4A2</accession>
<proteinExistence type="predicted"/>
<dbReference type="RefSeq" id="WP_119348616.1">
    <property type="nucleotide sequence ID" value="NZ_QWET01000002.1"/>
</dbReference>
<dbReference type="InterPro" id="IPR029062">
    <property type="entry name" value="Class_I_gatase-like"/>
</dbReference>
<keyword evidence="3" id="KW-1185">Reference proteome</keyword>
<dbReference type="InterPro" id="IPR044992">
    <property type="entry name" value="ChyE-like"/>
</dbReference>
<dbReference type="SUPFAM" id="SSF52317">
    <property type="entry name" value="Class I glutamine amidotransferase-like"/>
    <property type="match status" value="1"/>
</dbReference>
<feature type="domain" description="Glutamine amidotransferase" evidence="1">
    <location>
        <begin position="22"/>
        <end position="182"/>
    </location>
</feature>
<evidence type="ECO:0000313" key="2">
    <source>
        <dbReference type="EMBL" id="RIH66744.1"/>
    </source>
</evidence>
<dbReference type="Pfam" id="PF00117">
    <property type="entry name" value="GATase"/>
    <property type="match status" value="1"/>
</dbReference>
<evidence type="ECO:0000313" key="3">
    <source>
        <dbReference type="Proteomes" id="UP000266441"/>
    </source>
</evidence>
<name>A0A399D4A2_9BACT</name>
<dbReference type="PANTHER" id="PTHR42695">
    <property type="entry name" value="GLUTAMINE AMIDOTRANSFERASE YLR126C-RELATED"/>
    <property type="match status" value="1"/>
</dbReference>
<evidence type="ECO:0000259" key="1">
    <source>
        <dbReference type="Pfam" id="PF00117"/>
    </source>
</evidence>
<dbReference type="EMBL" id="QWET01000002">
    <property type="protein sequence ID" value="RIH66744.1"/>
    <property type="molecule type" value="Genomic_DNA"/>
</dbReference>
<reference evidence="2 3" key="1">
    <citation type="journal article" date="2015" name="Int. J. Syst. Evol. Microbiol.">
        <title>Mariniphaga sediminis sp. nov., isolated from coastal sediment.</title>
        <authorList>
            <person name="Wang F.Q."/>
            <person name="Shen Q.Y."/>
            <person name="Chen G.J."/>
            <person name="Du Z.J."/>
        </authorList>
    </citation>
    <scope>NUCLEOTIDE SEQUENCE [LARGE SCALE GENOMIC DNA]</scope>
    <source>
        <strain evidence="2 3">SY21</strain>
    </source>
</reference>
<dbReference type="Proteomes" id="UP000266441">
    <property type="component" value="Unassembled WGS sequence"/>
</dbReference>
<dbReference type="Gene3D" id="3.40.50.880">
    <property type="match status" value="1"/>
</dbReference>
<dbReference type="OrthoDB" id="9813383at2"/>
<dbReference type="PROSITE" id="PS51273">
    <property type="entry name" value="GATASE_TYPE_1"/>
    <property type="match status" value="1"/>
</dbReference>
<dbReference type="PANTHER" id="PTHR42695:SF5">
    <property type="entry name" value="GLUTAMINE AMIDOTRANSFERASE YLR126C-RELATED"/>
    <property type="match status" value="1"/>
</dbReference>